<evidence type="ECO:0008006" key="4">
    <source>
        <dbReference type="Google" id="ProtNLM"/>
    </source>
</evidence>
<dbReference type="RefSeq" id="WP_161039129.1">
    <property type="nucleotide sequence ID" value="NZ_WWCM01000006.1"/>
</dbReference>
<evidence type="ECO:0000313" key="2">
    <source>
        <dbReference type="EMBL" id="MYM39756.1"/>
    </source>
</evidence>
<feature type="chain" id="PRO_5046835534" description="Phosphate-selective porin O and P" evidence="1">
    <location>
        <begin position="37"/>
        <end position="365"/>
    </location>
</feature>
<accession>A0ABW9VJH3</accession>
<feature type="signal peptide" evidence="1">
    <location>
        <begin position="1"/>
        <end position="36"/>
    </location>
</feature>
<organism evidence="2 3">
    <name type="scientific">Duganella qianjiadongensis</name>
    <dbReference type="NCBI Taxonomy" id="2692176"/>
    <lineage>
        <taxon>Bacteria</taxon>
        <taxon>Pseudomonadati</taxon>
        <taxon>Pseudomonadota</taxon>
        <taxon>Betaproteobacteria</taxon>
        <taxon>Burkholderiales</taxon>
        <taxon>Oxalobacteraceae</taxon>
        <taxon>Telluria group</taxon>
        <taxon>Duganella</taxon>
    </lineage>
</organism>
<comment type="caution">
    <text evidence="2">The sequence shown here is derived from an EMBL/GenBank/DDBJ whole genome shotgun (WGS) entry which is preliminary data.</text>
</comment>
<keyword evidence="3" id="KW-1185">Reference proteome</keyword>
<dbReference type="InterPro" id="IPR023614">
    <property type="entry name" value="Porin_dom_sf"/>
</dbReference>
<sequence length="365" mass="40507">MAFHAIKIFCRKPGAPVLGTALLGLTLAIPPLPALAQQETASPGYVLGEGLELGRTGVRIGGYGSAQWQQMDYEQTPASVSHFSLFLWSDIGPRLKFFTEWDNQENHTADHDHEYEREGSRFLSVERLYLDYSFSDNLTLRAGKFLTPIGRWNQLHADPLVWTTARPLLTRDLFPDNVTGVMAMGNTEIAGRSYEYMLYHSAGSQLQPDPTQTPFDHAYGGRLVMPLGDTLQLGISVARFEQNPGRPGPFWKHGEYKRLLAMDFMWAKHGYEFSGEALRRQSSAGAAHSEHGSFIQGVVPVWGPLSAVGRLEHISMPMMKQSLQRSVIGLNYRYSRAVSIKLENIHDSGPVGARSGLLASASVLF</sequence>
<dbReference type="EMBL" id="WWCM01000006">
    <property type="protein sequence ID" value="MYM39756.1"/>
    <property type="molecule type" value="Genomic_DNA"/>
</dbReference>
<dbReference type="SUPFAM" id="SSF56935">
    <property type="entry name" value="Porins"/>
    <property type="match status" value="1"/>
</dbReference>
<protein>
    <recommendedName>
        <fullName evidence="4">Phosphate-selective porin O and P</fullName>
    </recommendedName>
</protein>
<reference evidence="2 3" key="1">
    <citation type="submission" date="2019-12" db="EMBL/GenBank/DDBJ databases">
        <title>Novel species isolated from a subtropical stream in China.</title>
        <authorList>
            <person name="Lu H."/>
        </authorList>
    </citation>
    <scope>NUCLEOTIDE SEQUENCE [LARGE SCALE GENOMIC DNA]</scope>
    <source>
        <strain evidence="2 3">CY13W</strain>
    </source>
</reference>
<evidence type="ECO:0000313" key="3">
    <source>
        <dbReference type="Proteomes" id="UP000478090"/>
    </source>
</evidence>
<dbReference type="Proteomes" id="UP000478090">
    <property type="component" value="Unassembled WGS sequence"/>
</dbReference>
<keyword evidence="1" id="KW-0732">Signal</keyword>
<dbReference type="Gene3D" id="2.40.160.10">
    <property type="entry name" value="Porin"/>
    <property type="match status" value="1"/>
</dbReference>
<name>A0ABW9VJH3_9BURK</name>
<gene>
    <name evidence="2" type="ORF">GTP27_10485</name>
</gene>
<proteinExistence type="predicted"/>
<evidence type="ECO:0000256" key="1">
    <source>
        <dbReference type="SAM" id="SignalP"/>
    </source>
</evidence>